<dbReference type="RefSeq" id="WP_390315865.1">
    <property type="nucleotide sequence ID" value="NZ_JBHSPB010000005.1"/>
</dbReference>
<evidence type="ECO:0000256" key="1">
    <source>
        <dbReference type="SAM" id="SignalP"/>
    </source>
</evidence>
<feature type="domain" description="Tyrosine specific protein phosphatases" evidence="2">
    <location>
        <begin position="226"/>
        <end position="275"/>
    </location>
</feature>
<dbReference type="InterPro" id="IPR000387">
    <property type="entry name" value="Tyr_Pase_dom"/>
</dbReference>
<dbReference type="Proteomes" id="UP001596083">
    <property type="component" value="Unassembled WGS sequence"/>
</dbReference>
<dbReference type="Gene3D" id="3.90.190.10">
    <property type="entry name" value="Protein tyrosine phosphatase superfamily"/>
    <property type="match status" value="1"/>
</dbReference>
<dbReference type="PROSITE" id="PS50056">
    <property type="entry name" value="TYR_PHOSPHATASE_2"/>
    <property type="match status" value="1"/>
</dbReference>
<evidence type="ECO:0000259" key="2">
    <source>
        <dbReference type="PROSITE" id="PS50056"/>
    </source>
</evidence>
<feature type="chain" id="PRO_5047500954" description="Tyrosine specific protein phosphatases domain-containing protein" evidence="1">
    <location>
        <begin position="27"/>
        <end position="330"/>
    </location>
</feature>
<accession>A0ABW0Z2V0</accession>
<reference evidence="4" key="1">
    <citation type="journal article" date="2019" name="Int. J. Syst. Evol. Microbiol.">
        <title>The Global Catalogue of Microorganisms (GCM) 10K type strain sequencing project: providing services to taxonomists for standard genome sequencing and annotation.</title>
        <authorList>
            <consortium name="The Broad Institute Genomics Platform"/>
            <consortium name="The Broad Institute Genome Sequencing Center for Infectious Disease"/>
            <person name="Wu L."/>
            <person name="Ma J."/>
        </authorList>
    </citation>
    <scope>NUCLEOTIDE SEQUENCE [LARGE SCALE GENOMIC DNA]</scope>
    <source>
        <strain evidence="4">CGMCC 4.7304</strain>
    </source>
</reference>
<organism evidence="3 4">
    <name type="scientific">Streptomyces gamaensis</name>
    <dbReference type="NCBI Taxonomy" id="1763542"/>
    <lineage>
        <taxon>Bacteria</taxon>
        <taxon>Bacillati</taxon>
        <taxon>Actinomycetota</taxon>
        <taxon>Actinomycetes</taxon>
        <taxon>Kitasatosporales</taxon>
        <taxon>Streptomycetaceae</taxon>
        <taxon>Streptomyces</taxon>
    </lineage>
</organism>
<name>A0ABW0Z2V0_9ACTN</name>
<dbReference type="SMART" id="SM01301">
    <property type="entry name" value="PTPlike_phytase"/>
    <property type="match status" value="1"/>
</dbReference>
<feature type="signal peptide" evidence="1">
    <location>
        <begin position="1"/>
        <end position="26"/>
    </location>
</feature>
<dbReference type="PROSITE" id="PS51257">
    <property type="entry name" value="PROKAR_LIPOPROTEIN"/>
    <property type="match status" value="1"/>
</dbReference>
<dbReference type="Gene3D" id="3.30.70.1690">
    <property type="match status" value="1"/>
</dbReference>
<dbReference type="InterPro" id="IPR029021">
    <property type="entry name" value="Prot-tyrosine_phosphatase-like"/>
</dbReference>
<dbReference type="PROSITE" id="PS00383">
    <property type="entry name" value="TYR_PHOSPHATASE_1"/>
    <property type="match status" value="1"/>
</dbReference>
<keyword evidence="1" id="KW-0732">Signal</keyword>
<evidence type="ECO:0000313" key="4">
    <source>
        <dbReference type="Proteomes" id="UP001596083"/>
    </source>
</evidence>
<sequence>MGTATIRRRAGGALAVLALVIAGATACGGTADESDPVADGKGAEAVTSGVTSRPAQLVVDVADAAGLPKRFRTSAEKPGAPRGDGKLPDLTGLDGLRAAGSAAPSAQGLVAVAHRLPGRTVDVDLRQETHLFVNGMGVSWFGRDNNANLDLGHAAVLTAEDKAKALLAHESSITFADIPKKSVRQDGPVRDPKRVQSEEETARAAGLGYLRLTVPDHHRPQDEEVDRFVAFVRKQSPDTWLYFHCRGGKGRTTTFMAMYDMMRNAQRVGYEDILRRQQLLGGTDLLGADDTEGGQALARKEFLRSFHAYARTNTDGFATPYSTWVAHGGA</sequence>
<dbReference type="Pfam" id="PF14566">
    <property type="entry name" value="PTPlike_phytase"/>
    <property type="match status" value="1"/>
</dbReference>
<dbReference type="InterPro" id="IPR016130">
    <property type="entry name" value="Tyr_Pase_AS"/>
</dbReference>
<comment type="caution">
    <text evidence="3">The sequence shown here is derived from an EMBL/GenBank/DDBJ whole genome shotgun (WGS) entry which is preliminary data.</text>
</comment>
<dbReference type="EMBL" id="JBHSPB010000005">
    <property type="protein sequence ID" value="MFC5720705.1"/>
    <property type="molecule type" value="Genomic_DNA"/>
</dbReference>
<evidence type="ECO:0000313" key="3">
    <source>
        <dbReference type="EMBL" id="MFC5720705.1"/>
    </source>
</evidence>
<protein>
    <recommendedName>
        <fullName evidence="2">Tyrosine specific protein phosphatases domain-containing protein</fullName>
    </recommendedName>
</protein>
<gene>
    <name evidence="3" type="ORF">ACFP1Z_11075</name>
</gene>
<proteinExistence type="predicted"/>
<keyword evidence="4" id="KW-1185">Reference proteome</keyword>
<dbReference type="SUPFAM" id="SSF52799">
    <property type="entry name" value="(Phosphotyrosine protein) phosphatases II"/>
    <property type="match status" value="1"/>
</dbReference>